<dbReference type="PANTHER" id="PTHR12213">
    <property type="entry name" value="CORRINOID ADENOSYLTRANSFERASE"/>
    <property type="match status" value="1"/>
</dbReference>
<dbReference type="NCBIfam" id="TIGR00636">
    <property type="entry name" value="PduO_Nterm"/>
    <property type="match status" value="1"/>
</dbReference>
<reference evidence="7" key="1">
    <citation type="journal article" date="2019" name="Int. J. Syst. Evol. Microbiol.">
        <title>The Global Catalogue of Microorganisms (GCM) 10K type strain sequencing project: providing services to taxonomists for standard genome sequencing and annotation.</title>
        <authorList>
            <consortium name="The Broad Institute Genomics Platform"/>
            <consortium name="The Broad Institute Genome Sequencing Center for Infectious Disease"/>
            <person name="Wu L."/>
            <person name="Ma J."/>
        </authorList>
    </citation>
    <scope>NUCLEOTIDE SEQUENCE [LARGE SCALE GENOMIC DNA]</scope>
    <source>
        <strain evidence="7">CCM 7132</strain>
    </source>
</reference>
<dbReference type="InterPro" id="IPR036451">
    <property type="entry name" value="CblAdoTrfase-like_sf"/>
</dbReference>
<dbReference type="PANTHER" id="PTHR12213:SF0">
    <property type="entry name" value="CORRINOID ADENOSYLTRANSFERASE MMAB"/>
    <property type="match status" value="1"/>
</dbReference>
<keyword evidence="1 4" id="KW-0808">Transferase</keyword>
<accession>A0ABQ1MAX4</accession>
<dbReference type="RefSeq" id="WP_188427064.1">
    <property type="nucleotide sequence ID" value="NZ_BMCH01000006.1"/>
</dbReference>
<dbReference type="EMBL" id="BMCH01000006">
    <property type="protein sequence ID" value="GGC37744.1"/>
    <property type="molecule type" value="Genomic_DNA"/>
</dbReference>
<keyword evidence="3 4" id="KW-0067">ATP-binding</keyword>
<evidence type="ECO:0000256" key="3">
    <source>
        <dbReference type="ARBA" id="ARBA00022840"/>
    </source>
</evidence>
<name>A0ABQ1MAX4_9PROT</name>
<comment type="similarity">
    <text evidence="4">Belongs to the Cob(I)alamin adenosyltransferase family.</text>
</comment>
<organism evidence="6 7">
    <name type="scientific">Asaia siamensis</name>
    <dbReference type="NCBI Taxonomy" id="110479"/>
    <lineage>
        <taxon>Bacteria</taxon>
        <taxon>Pseudomonadati</taxon>
        <taxon>Pseudomonadota</taxon>
        <taxon>Alphaproteobacteria</taxon>
        <taxon>Acetobacterales</taxon>
        <taxon>Acetobacteraceae</taxon>
        <taxon>Asaia</taxon>
    </lineage>
</organism>
<evidence type="ECO:0000313" key="7">
    <source>
        <dbReference type="Proteomes" id="UP000637769"/>
    </source>
</evidence>
<gene>
    <name evidence="6" type="primary">pduO</name>
    <name evidence="6" type="ORF">GCM10007207_24090</name>
</gene>
<evidence type="ECO:0000256" key="1">
    <source>
        <dbReference type="ARBA" id="ARBA00022679"/>
    </source>
</evidence>
<dbReference type="Proteomes" id="UP000637769">
    <property type="component" value="Unassembled WGS sequence"/>
</dbReference>
<proteinExistence type="inferred from homology"/>
<keyword evidence="7" id="KW-1185">Reference proteome</keyword>
<dbReference type="Pfam" id="PF01923">
    <property type="entry name" value="Cob_adeno_trans"/>
    <property type="match status" value="1"/>
</dbReference>
<comment type="pathway">
    <text evidence="4">Cofactor biosynthesis; adenosylcobalamin biosynthesis; adenosylcobalamin from cob(II)yrinate a,c-diamide: step 2/7.</text>
</comment>
<evidence type="ECO:0000256" key="2">
    <source>
        <dbReference type="ARBA" id="ARBA00022741"/>
    </source>
</evidence>
<dbReference type="EC" id="2.5.1.17" evidence="4"/>
<dbReference type="InterPro" id="IPR029499">
    <property type="entry name" value="PduO-typ"/>
</dbReference>
<dbReference type="Gene3D" id="1.20.1200.10">
    <property type="entry name" value="Cobalamin adenosyltransferase-like"/>
    <property type="match status" value="1"/>
</dbReference>
<evidence type="ECO:0000256" key="4">
    <source>
        <dbReference type="RuleBase" id="RU366026"/>
    </source>
</evidence>
<dbReference type="InterPro" id="IPR016030">
    <property type="entry name" value="CblAdoTrfase-like"/>
</dbReference>
<sequence length="179" mass="19784">MSVRLDRIVTRGGDQGMTSLGDGARIRKDAPLIEAMGCVDELNAVVGLVRLHCPGRDELARIQNLLFDLGAILCIPERGDDRKLVARGVIWLDAEIIALRESQQPLTSFVLPGGSVGASWAHMARVVARRIERRVVALDQPRLASGVMFLNRLSDYFFVLARHMNQDGKTDILWQRGVG</sequence>
<feature type="domain" description="Cobalamin adenosyltransferase-like" evidence="5">
    <location>
        <begin position="8"/>
        <end position="163"/>
    </location>
</feature>
<protein>
    <recommendedName>
        <fullName evidence="4">Corrinoid adenosyltransferase</fullName>
        <ecNumber evidence="4">2.5.1.17</ecNumber>
    </recommendedName>
    <alternativeName>
        <fullName evidence="4">Cob(II)alamin adenosyltransferase</fullName>
    </alternativeName>
    <alternativeName>
        <fullName evidence="4">Cob(II)yrinic acid a,c-diamide adenosyltransferase</fullName>
    </alternativeName>
    <alternativeName>
        <fullName evidence="4">Cobinamide/cobalamin adenosyltransferase</fullName>
    </alternativeName>
</protein>
<evidence type="ECO:0000313" key="6">
    <source>
        <dbReference type="EMBL" id="GGC37744.1"/>
    </source>
</evidence>
<keyword evidence="4" id="KW-0169">Cobalamin biosynthesis</keyword>
<dbReference type="SUPFAM" id="SSF89028">
    <property type="entry name" value="Cobalamin adenosyltransferase-like"/>
    <property type="match status" value="1"/>
</dbReference>
<comment type="catalytic activity">
    <reaction evidence="4">
        <text>2 cob(II)alamin + reduced [electron-transfer flavoprotein] + 2 ATP = 2 adenosylcob(III)alamin + 2 triphosphate + oxidized [electron-transfer flavoprotein] + 3 H(+)</text>
        <dbReference type="Rhea" id="RHEA:28671"/>
        <dbReference type="Rhea" id="RHEA-COMP:10685"/>
        <dbReference type="Rhea" id="RHEA-COMP:10686"/>
        <dbReference type="ChEBI" id="CHEBI:15378"/>
        <dbReference type="ChEBI" id="CHEBI:16304"/>
        <dbReference type="ChEBI" id="CHEBI:18036"/>
        <dbReference type="ChEBI" id="CHEBI:18408"/>
        <dbReference type="ChEBI" id="CHEBI:30616"/>
        <dbReference type="ChEBI" id="CHEBI:57692"/>
        <dbReference type="ChEBI" id="CHEBI:58307"/>
        <dbReference type="EC" id="2.5.1.17"/>
    </reaction>
</comment>
<evidence type="ECO:0000259" key="5">
    <source>
        <dbReference type="Pfam" id="PF01923"/>
    </source>
</evidence>
<comment type="caution">
    <text evidence="6">The sequence shown here is derived from an EMBL/GenBank/DDBJ whole genome shotgun (WGS) entry which is preliminary data.</text>
</comment>
<keyword evidence="2 4" id="KW-0547">Nucleotide-binding</keyword>
<comment type="catalytic activity">
    <reaction evidence="4">
        <text>2 cob(II)yrinate a,c diamide + reduced [electron-transfer flavoprotein] + 2 ATP = 2 adenosylcob(III)yrinate a,c-diamide + 2 triphosphate + oxidized [electron-transfer flavoprotein] + 3 H(+)</text>
        <dbReference type="Rhea" id="RHEA:11528"/>
        <dbReference type="Rhea" id="RHEA-COMP:10685"/>
        <dbReference type="Rhea" id="RHEA-COMP:10686"/>
        <dbReference type="ChEBI" id="CHEBI:15378"/>
        <dbReference type="ChEBI" id="CHEBI:18036"/>
        <dbReference type="ChEBI" id="CHEBI:30616"/>
        <dbReference type="ChEBI" id="CHEBI:57692"/>
        <dbReference type="ChEBI" id="CHEBI:58307"/>
        <dbReference type="ChEBI" id="CHEBI:58503"/>
        <dbReference type="ChEBI" id="CHEBI:58537"/>
        <dbReference type="EC" id="2.5.1.17"/>
    </reaction>
</comment>